<dbReference type="RefSeq" id="XP_038073770.1">
    <property type="nucleotide sequence ID" value="XM_038217842.1"/>
</dbReference>
<comment type="subcellular location">
    <subcellularLocation>
        <location evidence="1">Secreted</location>
    </subcellularLocation>
</comment>
<dbReference type="GO" id="GO:0005576">
    <property type="term" value="C:extracellular region"/>
    <property type="evidence" value="ECO:0007669"/>
    <property type="project" value="UniProtKB-SubCell"/>
</dbReference>
<evidence type="ECO:0000256" key="2">
    <source>
        <dbReference type="ARBA" id="ARBA00006348"/>
    </source>
</evidence>
<organism evidence="10 11">
    <name type="scientific">Patiria miniata</name>
    <name type="common">Bat star</name>
    <name type="synonym">Asterina miniata</name>
    <dbReference type="NCBI Taxonomy" id="46514"/>
    <lineage>
        <taxon>Eukaryota</taxon>
        <taxon>Metazoa</taxon>
        <taxon>Echinodermata</taxon>
        <taxon>Eleutherozoa</taxon>
        <taxon>Asterozoa</taxon>
        <taxon>Asteroidea</taxon>
        <taxon>Valvatacea</taxon>
        <taxon>Valvatida</taxon>
        <taxon>Asterinidae</taxon>
        <taxon>Patiria</taxon>
    </lineage>
</organism>
<keyword evidence="7" id="KW-1015">Disulfide bond</keyword>
<dbReference type="GO" id="GO:0030141">
    <property type="term" value="C:secretory granule"/>
    <property type="evidence" value="ECO:0007669"/>
    <property type="project" value="InterPro"/>
</dbReference>
<keyword evidence="8" id="KW-0143">Chaperone</keyword>
<evidence type="ECO:0000313" key="10">
    <source>
        <dbReference type="EnsemblMetazoa" id="XP_038073770.1"/>
    </source>
</evidence>
<keyword evidence="11" id="KW-1185">Reference proteome</keyword>
<evidence type="ECO:0000256" key="4">
    <source>
        <dbReference type="ARBA" id="ARBA00022448"/>
    </source>
</evidence>
<dbReference type="GO" id="GO:0007218">
    <property type="term" value="P:neuropeptide signaling pathway"/>
    <property type="evidence" value="ECO:0007669"/>
    <property type="project" value="InterPro"/>
</dbReference>
<dbReference type="PANTHER" id="PTHR12738">
    <property type="entry name" value="NEUROENDOCRINE PROTEIN 7B2"/>
    <property type="match status" value="1"/>
</dbReference>
<comment type="similarity">
    <text evidence="2">Belongs to the 7B2 family.</text>
</comment>
<dbReference type="AlphaFoldDB" id="A0A914BD48"/>
<name>A0A914BD48_PATMI</name>
<dbReference type="GO" id="GO:0046883">
    <property type="term" value="P:regulation of hormone secretion"/>
    <property type="evidence" value="ECO:0007669"/>
    <property type="project" value="TreeGrafter"/>
</dbReference>
<evidence type="ECO:0000256" key="7">
    <source>
        <dbReference type="ARBA" id="ARBA00023157"/>
    </source>
</evidence>
<evidence type="ECO:0000256" key="6">
    <source>
        <dbReference type="ARBA" id="ARBA00022729"/>
    </source>
</evidence>
<sequence length="246" mass="26859">MNLSLVVSVLSSALFLVCGAYPFSSSDRLALRSYLRDTLLGDVGDAMVGPATREESAAMNKLIIPPNTFVSGGAGEGKQHLGSAGKIPNKQVAIPEVHAGYSTPPNPCPKTMDEKDKESVKSTLHPRLKCFCENGWQDDEAETLDCTESENCCLATMSNTAAFVSQYQQTGEAQEQQYMPFKRNQYSQGEKRGQLVAKKSPEIIAKRSLGVRRSGTKRFNPYLDNQPYIDSLVAKKAPRLSGFPAM</sequence>
<dbReference type="InterPro" id="IPR007945">
    <property type="entry name" value="Secretogranin_V"/>
</dbReference>
<keyword evidence="5" id="KW-0964">Secreted</keyword>
<dbReference type="GO" id="GO:0030234">
    <property type="term" value="F:enzyme regulator activity"/>
    <property type="evidence" value="ECO:0007669"/>
    <property type="project" value="TreeGrafter"/>
</dbReference>
<feature type="signal peptide" evidence="9">
    <location>
        <begin position="1"/>
        <end position="19"/>
    </location>
</feature>
<dbReference type="Proteomes" id="UP000887568">
    <property type="component" value="Unplaced"/>
</dbReference>
<evidence type="ECO:0000256" key="1">
    <source>
        <dbReference type="ARBA" id="ARBA00004613"/>
    </source>
</evidence>
<dbReference type="OMA" id="MPFKRNQ"/>
<keyword evidence="4" id="KW-0813">Transport</keyword>
<evidence type="ECO:0000256" key="3">
    <source>
        <dbReference type="ARBA" id="ARBA00019589"/>
    </source>
</evidence>
<reference evidence="10" key="1">
    <citation type="submission" date="2022-11" db="UniProtKB">
        <authorList>
            <consortium name="EnsemblMetazoa"/>
        </authorList>
    </citation>
    <scope>IDENTIFICATION</scope>
</reference>
<dbReference type="OrthoDB" id="9922675at2759"/>
<proteinExistence type="inferred from homology"/>
<evidence type="ECO:0000256" key="9">
    <source>
        <dbReference type="SAM" id="SignalP"/>
    </source>
</evidence>
<evidence type="ECO:0000256" key="5">
    <source>
        <dbReference type="ARBA" id="ARBA00022525"/>
    </source>
</evidence>
<evidence type="ECO:0000313" key="11">
    <source>
        <dbReference type="Proteomes" id="UP000887568"/>
    </source>
</evidence>
<keyword evidence="6 9" id="KW-0732">Signal</keyword>
<dbReference type="GeneID" id="119741900"/>
<evidence type="ECO:0000256" key="8">
    <source>
        <dbReference type="ARBA" id="ARBA00023186"/>
    </source>
</evidence>
<dbReference type="EnsemblMetazoa" id="XM_038217842.1">
    <property type="protein sequence ID" value="XP_038073770.1"/>
    <property type="gene ID" value="LOC119741900"/>
</dbReference>
<feature type="chain" id="PRO_5037295757" description="Neuroendocrine protein 7B2" evidence="9">
    <location>
        <begin position="20"/>
        <end position="246"/>
    </location>
</feature>
<dbReference type="PANTHER" id="PTHR12738:SF0">
    <property type="entry name" value="NEUROENDOCRINE PROTEIN 7B2"/>
    <property type="match status" value="1"/>
</dbReference>
<accession>A0A914BD48</accession>
<protein>
    <recommendedName>
        <fullName evidence="3">Neuroendocrine protein 7B2</fullName>
    </recommendedName>
</protein>